<evidence type="ECO:0000313" key="2">
    <source>
        <dbReference type="EMBL" id="MBD8041805.1"/>
    </source>
</evidence>
<dbReference type="PANTHER" id="PTHR30283">
    <property type="entry name" value="PEROXIDE STRESS RESPONSE PROTEIN YAAA"/>
    <property type="match status" value="1"/>
</dbReference>
<accession>A0ABR8YC58</accession>
<dbReference type="PANTHER" id="PTHR30283:SF4">
    <property type="entry name" value="PEROXIDE STRESS RESISTANCE PROTEIN YAAA"/>
    <property type="match status" value="1"/>
</dbReference>
<organism evidence="2 3">
    <name type="scientific">Phocaeicola intestinalis</name>
    <dbReference type="NCBI Taxonomy" id="2762212"/>
    <lineage>
        <taxon>Bacteria</taxon>
        <taxon>Pseudomonadati</taxon>
        <taxon>Bacteroidota</taxon>
        <taxon>Bacteroidia</taxon>
        <taxon>Bacteroidales</taxon>
        <taxon>Bacteroidaceae</taxon>
        <taxon>Phocaeicola</taxon>
    </lineage>
</organism>
<keyword evidence="3" id="KW-1185">Reference proteome</keyword>
<name>A0ABR8YC58_9BACT</name>
<dbReference type="RefSeq" id="WP_191765220.1">
    <property type="nucleotide sequence ID" value="NZ_JACSPP010000070.1"/>
</dbReference>
<reference evidence="2 3" key="1">
    <citation type="submission" date="2020-08" db="EMBL/GenBank/DDBJ databases">
        <title>A Genomic Blueprint of the Chicken Gut Microbiome.</title>
        <authorList>
            <person name="Gilroy R."/>
            <person name="Ravi A."/>
            <person name="Getino M."/>
            <person name="Pursley I."/>
            <person name="Horton D.L."/>
            <person name="Alikhan N.-F."/>
            <person name="Baker D."/>
            <person name="Gharbi K."/>
            <person name="Hall N."/>
            <person name="Watson M."/>
            <person name="Adriaenssens E.M."/>
            <person name="Foster-Nyarko E."/>
            <person name="Jarju S."/>
            <person name="Secka A."/>
            <person name="Antonio M."/>
            <person name="Oren A."/>
            <person name="Chaudhuri R."/>
            <person name="La Ragione R.M."/>
            <person name="Hildebrand F."/>
            <person name="Pallen M.J."/>
        </authorList>
    </citation>
    <scope>NUCLEOTIDE SEQUENCE [LARGE SCALE GENOMIC DNA]</scope>
    <source>
        <strain evidence="2 3">Sa1CVN1</strain>
    </source>
</reference>
<dbReference type="Pfam" id="PF03883">
    <property type="entry name" value="H2O2_YaaD"/>
    <property type="match status" value="1"/>
</dbReference>
<dbReference type="EMBL" id="JACSPP010000070">
    <property type="protein sequence ID" value="MBD8041805.1"/>
    <property type="molecule type" value="Genomic_DNA"/>
</dbReference>
<gene>
    <name evidence="2" type="ORF">H9625_15440</name>
</gene>
<protein>
    <recommendedName>
        <fullName evidence="1">UPF0246 protein H9625_15440</fullName>
    </recommendedName>
</protein>
<sequence length="254" mass="29428">MLLFISCAKTMTERHPRVTLPFTTLPYFESEARANAMEMNQFSANDLGKLLHINTKLAAENYLRYQNFFSPDTPSLPALLAYTGMVFKHINGSSFTLDDFTYAQEHLLITSFLYGLLRPLDLIHSYRLEGNVCLPKHDCTMFDYWKPILTSWFIEAIRKQGGILVNLASAEMKDLFHWERITEAVHVITPDFLVQKEGKLKSITVYAKMCRGEMTRFLLKNRIEAPEQIKTFKWEGFTYRPEASTPNHPVFVLE</sequence>
<evidence type="ECO:0000313" key="3">
    <source>
        <dbReference type="Proteomes" id="UP000620874"/>
    </source>
</evidence>
<comment type="similarity">
    <text evidence="1">Belongs to the UPF0246 family.</text>
</comment>
<dbReference type="Proteomes" id="UP000620874">
    <property type="component" value="Unassembled WGS sequence"/>
</dbReference>
<proteinExistence type="inferred from homology"/>
<evidence type="ECO:0000256" key="1">
    <source>
        <dbReference type="HAMAP-Rule" id="MF_00652"/>
    </source>
</evidence>
<dbReference type="InterPro" id="IPR005583">
    <property type="entry name" value="YaaA"/>
</dbReference>
<dbReference type="HAMAP" id="MF_00652">
    <property type="entry name" value="UPF0246"/>
    <property type="match status" value="1"/>
</dbReference>
<comment type="caution">
    <text evidence="2">The sequence shown here is derived from an EMBL/GenBank/DDBJ whole genome shotgun (WGS) entry which is preliminary data.</text>
</comment>